<comment type="caution">
    <text evidence="1">The sequence shown here is derived from an EMBL/GenBank/DDBJ whole genome shotgun (WGS) entry which is preliminary data.</text>
</comment>
<name>A0ACC0KZ12_CHOFU</name>
<accession>A0ACC0KZ12</accession>
<proteinExistence type="predicted"/>
<reference evidence="1 2" key="1">
    <citation type="journal article" date="2022" name="Genome Biol. Evol.">
        <title>The Spruce Budworm Genome: Reconstructing the Evolutionary History of Antifreeze Proteins.</title>
        <authorList>
            <person name="Beliveau C."/>
            <person name="Gagne P."/>
            <person name="Picq S."/>
            <person name="Vernygora O."/>
            <person name="Keeling C.I."/>
            <person name="Pinkney K."/>
            <person name="Doucet D."/>
            <person name="Wen F."/>
            <person name="Johnston J.S."/>
            <person name="Maaroufi H."/>
            <person name="Boyle B."/>
            <person name="Laroche J."/>
            <person name="Dewar K."/>
            <person name="Juretic N."/>
            <person name="Blackburn G."/>
            <person name="Nisole A."/>
            <person name="Brunet B."/>
            <person name="Brandao M."/>
            <person name="Lumley L."/>
            <person name="Duan J."/>
            <person name="Quan G."/>
            <person name="Lucarotti C.J."/>
            <person name="Roe A.D."/>
            <person name="Sperling F.A.H."/>
            <person name="Levesque R.C."/>
            <person name="Cusson M."/>
        </authorList>
    </citation>
    <scope>NUCLEOTIDE SEQUENCE [LARGE SCALE GENOMIC DNA]</scope>
    <source>
        <strain evidence="1">Glfc:IPQL:Cfum</strain>
    </source>
</reference>
<evidence type="ECO:0000313" key="1">
    <source>
        <dbReference type="EMBL" id="KAI8441346.1"/>
    </source>
</evidence>
<keyword evidence="2" id="KW-1185">Reference proteome</keyword>
<evidence type="ECO:0000313" key="2">
    <source>
        <dbReference type="Proteomes" id="UP001064048"/>
    </source>
</evidence>
<gene>
    <name evidence="1" type="ORF">MSG28_014963</name>
</gene>
<protein>
    <submittedName>
        <fullName evidence="1">Uncharacterized protein</fullName>
    </submittedName>
</protein>
<dbReference type="Proteomes" id="UP001064048">
    <property type="component" value="Chromosome 27"/>
</dbReference>
<organism evidence="1 2">
    <name type="scientific">Choristoneura fumiferana</name>
    <name type="common">Spruce budworm moth</name>
    <name type="synonym">Archips fumiferana</name>
    <dbReference type="NCBI Taxonomy" id="7141"/>
    <lineage>
        <taxon>Eukaryota</taxon>
        <taxon>Metazoa</taxon>
        <taxon>Ecdysozoa</taxon>
        <taxon>Arthropoda</taxon>
        <taxon>Hexapoda</taxon>
        <taxon>Insecta</taxon>
        <taxon>Pterygota</taxon>
        <taxon>Neoptera</taxon>
        <taxon>Endopterygota</taxon>
        <taxon>Lepidoptera</taxon>
        <taxon>Glossata</taxon>
        <taxon>Ditrysia</taxon>
        <taxon>Tortricoidea</taxon>
        <taxon>Tortricidae</taxon>
        <taxon>Tortricinae</taxon>
        <taxon>Choristoneura</taxon>
    </lineage>
</organism>
<sequence length="165" mass="16514">MNICSIKAGRMKSCSYDVCSQTRNKFKMTFNAIILCASAFLIQSIAGQACGRISIPQPSCGNTVSVSNNGGSLIVTSVGPIAPAGIAVATDLALAGDLALSGALPFLSAVAFDGQFPTNGAASVSYGCGDGTIAITQETGNPYGNNAVCNSGLTTSQLGGCSCRS</sequence>
<dbReference type="EMBL" id="CM046127">
    <property type="protein sequence ID" value="KAI8441346.1"/>
    <property type="molecule type" value="Genomic_DNA"/>
</dbReference>